<keyword evidence="1" id="KW-0472">Membrane</keyword>
<dbReference type="Pfam" id="PF19803">
    <property type="entry name" value="DUF6286"/>
    <property type="match status" value="1"/>
</dbReference>
<dbReference type="Proteomes" id="UP000669179">
    <property type="component" value="Unassembled WGS sequence"/>
</dbReference>
<feature type="transmembrane region" description="Helical" evidence="1">
    <location>
        <begin position="34"/>
        <end position="63"/>
    </location>
</feature>
<keyword evidence="4" id="KW-1185">Reference proteome</keyword>
<dbReference type="RefSeq" id="WP_208255693.1">
    <property type="nucleotide sequence ID" value="NZ_JAGEOJ010000005.1"/>
</dbReference>
<evidence type="ECO:0000259" key="2">
    <source>
        <dbReference type="Pfam" id="PF19803"/>
    </source>
</evidence>
<protein>
    <recommendedName>
        <fullName evidence="2">DUF6286 domain-containing protein</fullName>
    </recommendedName>
</protein>
<accession>A0A939P8W9</accession>
<sequence>MGETLITDLMGEAEVRQRARRLAVQEFRPRRSAVGLVTGLAVTLAGTVVAAEALTLTIGLPRWNPAVQRLVDILRRTDWNSPWVLLAAGVMVLTGVLLLVAALPGRPRPIALRGGDPRVAGALARSAMQRVLMHAALDVPGVDKAKVRLRGRSKRRRRVVVWAGTGYRNPANLADLVRTSVIGRMGGVGLMNERYVVVRLSWRKD</sequence>
<evidence type="ECO:0000313" key="4">
    <source>
        <dbReference type="Proteomes" id="UP000669179"/>
    </source>
</evidence>
<name>A0A939P8W9_9ACTN</name>
<comment type="caution">
    <text evidence="3">The sequence shown here is derived from an EMBL/GenBank/DDBJ whole genome shotgun (WGS) entry which is preliminary data.</text>
</comment>
<feature type="transmembrane region" description="Helical" evidence="1">
    <location>
        <begin position="83"/>
        <end position="103"/>
    </location>
</feature>
<feature type="domain" description="DUF6286" evidence="2">
    <location>
        <begin position="95"/>
        <end position="200"/>
    </location>
</feature>
<evidence type="ECO:0000256" key="1">
    <source>
        <dbReference type="SAM" id="Phobius"/>
    </source>
</evidence>
<evidence type="ECO:0000313" key="3">
    <source>
        <dbReference type="EMBL" id="MBO2448025.1"/>
    </source>
</evidence>
<dbReference type="InterPro" id="IPR046253">
    <property type="entry name" value="DUF6286"/>
</dbReference>
<dbReference type="EMBL" id="JAGEOJ010000005">
    <property type="protein sequence ID" value="MBO2448025.1"/>
    <property type="molecule type" value="Genomic_DNA"/>
</dbReference>
<reference evidence="3" key="1">
    <citation type="submission" date="2021-03" db="EMBL/GenBank/DDBJ databases">
        <authorList>
            <person name="Kanchanasin P."/>
            <person name="Saeng-In P."/>
            <person name="Phongsopitanun W."/>
            <person name="Yuki M."/>
            <person name="Kudo T."/>
            <person name="Ohkuma M."/>
            <person name="Tanasupawat S."/>
        </authorList>
    </citation>
    <scope>NUCLEOTIDE SEQUENCE</scope>
    <source>
        <strain evidence="3">GKU 128</strain>
    </source>
</reference>
<proteinExistence type="predicted"/>
<keyword evidence="1" id="KW-1133">Transmembrane helix</keyword>
<gene>
    <name evidence="3" type="ORF">J4573_13055</name>
</gene>
<keyword evidence="1" id="KW-0812">Transmembrane</keyword>
<dbReference type="AlphaFoldDB" id="A0A939P8W9"/>
<organism evidence="3 4">
    <name type="scientific">Actinomadura barringtoniae</name>
    <dbReference type="NCBI Taxonomy" id="1427535"/>
    <lineage>
        <taxon>Bacteria</taxon>
        <taxon>Bacillati</taxon>
        <taxon>Actinomycetota</taxon>
        <taxon>Actinomycetes</taxon>
        <taxon>Streptosporangiales</taxon>
        <taxon>Thermomonosporaceae</taxon>
        <taxon>Actinomadura</taxon>
    </lineage>
</organism>